<dbReference type="Pfam" id="PF12724">
    <property type="entry name" value="Flavodoxin_5"/>
    <property type="match status" value="1"/>
</dbReference>
<accession>A0A3M9XMM5</accession>
<dbReference type="Proteomes" id="UP000268623">
    <property type="component" value="Unassembled WGS sequence"/>
</dbReference>
<dbReference type="GO" id="GO:0010181">
    <property type="term" value="F:FMN binding"/>
    <property type="evidence" value="ECO:0007669"/>
    <property type="project" value="TreeGrafter"/>
</dbReference>
<sequence length="210" mass="23122">MKPILIVYGATKGQTPIITEFLAERLRKQGNSVDLVDSATNAADQVVPIYVGAIIGGSMHYEKHQTALTHFVKMNLACLNTIPTAFFSVNLAMLEKDEKGRAEAKQYVDRFLDGTGLKPIITRLIAGALKYTQYDFFKRFILRHFTKLGLPSLRPSRIPNIQIGPKWAPSPTSFSPACKTRVDNSGGETIGGLFRIRASGRGFTCDSRAS</sequence>
<dbReference type="OrthoDB" id="9795729at2"/>
<protein>
    <submittedName>
        <fullName evidence="2">Protoporphyrinogen oxidase</fullName>
    </submittedName>
</protein>
<dbReference type="Gene3D" id="3.40.50.360">
    <property type="match status" value="1"/>
</dbReference>
<gene>
    <name evidence="2" type="ORF">D1O30_20100</name>
</gene>
<name>A0A3M9XMM5_9HYPH</name>
<dbReference type="RefSeq" id="WP_123177876.1">
    <property type="nucleotide sequence ID" value="NZ_QWDD01000003.1"/>
</dbReference>
<organism evidence="2 3">
    <name type="scientific">Methylocystis hirsuta</name>
    <dbReference type="NCBI Taxonomy" id="369798"/>
    <lineage>
        <taxon>Bacteria</taxon>
        <taxon>Pseudomonadati</taxon>
        <taxon>Pseudomonadota</taxon>
        <taxon>Alphaproteobacteria</taxon>
        <taxon>Hyphomicrobiales</taxon>
        <taxon>Methylocystaceae</taxon>
        <taxon>Methylocystis</taxon>
    </lineage>
</organism>
<dbReference type="GO" id="GO:0070819">
    <property type="term" value="F:menaquinone-dependent protoporphyrinogen oxidase activity"/>
    <property type="evidence" value="ECO:0007669"/>
    <property type="project" value="TreeGrafter"/>
</dbReference>
<dbReference type="SUPFAM" id="SSF52218">
    <property type="entry name" value="Flavoproteins"/>
    <property type="match status" value="1"/>
</dbReference>
<proteinExistence type="predicted"/>
<evidence type="ECO:0000259" key="1">
    <source>
        <dbReference type="Pfam" id="PF12724"/>
    </source>
</evidence>
<feature type="domain" description="Flavodoxin" evidence="1">
    <location>
        <begin position="5"/>
        <end position="147"/>
    </location>
</feature>
<evidence type="ECO:0000313" key="2">
    <source>
        <dbReference type="EMBL" id="RNJ48130.1"/>
    </source>
</evidence>
<dbReference type="InterPro" id="IPR026816">
    <property type="entry name" value="Flavodoxin_dom"/>
</dbReference>
<dbReference type="GO" id="GO:0006783">
    <property type="term" value="P:heme biosynthetic process"/>
    <property type="evidence" value="ECO:0007669"/>
    <property type="project" value="TreeGrafter"/>
</dbReference>
<comment type="caution">
    <text evidence="2">The sequence shown here is derived from an EMBL/GenBank/DDBJ whole genome shotgun (WGS) entry which is preliminary data.</text>
</comment>
<dbReference type="InterPro" id="IPR052200">
    <property type="entry name" value="Protoporphyrinogen_IX_DH"/>
</dbReference>
<reference evidence="2 3" key="1">
    <citation type="submission" date="2018-08" db="EMBL/GenBank/DDBJ databases">
        <title>Genome sequence of Methylocystis hirsuta CSC1, a methanotroph able to accumulate PHAs.</title>
        <authorList>
            <person name="Bordel S."/>
            <person name="Rodriguez E."/>
            <person name="Gancedo J."/>
            <person name="Munoz R."/>
        </authorList>
    </citation>
    <scope>NUCLEOTIDE SEQUENCE [LARGE SCALE GENOMIC DNA]</scope>
    <source>
        <strain evidence="2 3">CSC1</strain>
    </source>
</reference>
<dbReference type="AlphaFoldDB" id="A0A3M9XMM5"/>
<dbReference type="EMBL" id="QWDD01000003">
    <property type="protein sequence ID" value="RNJ48130.1"/>
    <property type="molecule type" value="Genomic_DNA"/>
</dbReference>
<dbReference type="PANTHER" id="PTHR38030">
    <property type="entry name" value="PROTOPORPHYRINOGEN IX DEHYDROGENASE [MENAQUINONE]"/>
    <property type="match status" value="1"/>
</dbReference>
<dbReference type="PANTHER" id="PTHR38030:SF2">
    <property type="entry name" value="PROTOPORPHYRINOGEN IX DEHYDROGENASE [QUINONE]"/>
    <property type="match status" value="1"/>
</dbReference>
<dbReference type="InterPro" id="IPR029039">
    <property type="entry name" value="Flavoprotein-like_sf"/>
</dbReference>
<evidence type="ECO:0000313" key="3">
    <source>
        <dbReference type="Proteomes" id="UP000268623"/>
    </source>
</evidence>
<keyword evidence="3" id="KW-1185">Reference proteome</keyword>